<gene>
    <name evidence="10" type="ORF">DBY38_10205</name>
    <name evidence="11" type="ORF">SAMN04487885_1402</name>
</gene>
<dbReference type="OrthoDB" id="118633at2"/>
<dbReference type="Proteomes" id="UP000246114">
    <property type="component" value="Unassembled WGS sequence"/>
</dbReference>
<dbReference type="GeneID" id="90543556"/>
<comment type="subunit">
    <text evidence="1">Homodimer.</text>
</comment>
<dbReference type="PANTHER" id="PTHR43072:SF60">
    <property type="entry name" value="L-2,4-DIAMINOBUTYRIC ACID ACETYLTRANSFERASE"/>
    <property type="match status" value="1"/>
</dbReference>
<accession>A0A1I2QBD1</accession>
<evidence type="ECO:0000259" key="9">
    <source>
        <dbReference type="PROSITE" id="PS51186"/>
    </source>
</evidence>
<protein>
    <recommendedName>
        <fullName evidence="3">Aminoglycoside N(6')-acetyltransferase type 1</fullName>
        <ecNumber evidence="2">2.3.1.82</ecNumber>
    </recommendedName>
    <alternativeName>
        <fullName evidence="7">Aminoglycoside resistance protein</fullName>
    </alternativeName>
</protein>
<reference evidence="10 13" key="2">
    <citation type="submission" date="2018-03" db="EMBL/GenBank/DDBJ databases">
        <title>The uncultured portion of the human microbiome is neutrally assembled.</title>
        <authorList>
            <person name="Jeraldo P."/>
            <person name="Boardman L."/>
            <person name="White B.A."/>
            <person name="Nelson H."/>
            <person name="Goldenfeld N."/>
            <person name="Chia N."/>
        </authorList>
    </citation>
    <scope>NUCLEOTIDE SEQUENCE [LARGE SCALE GENOMIC DNA]</scope>
    <source>
        <strain evidence="10">CIM:MAG 903</strain>
    </source>
</reference>
<dbReference type="eggNOG" id="COG0456">
    <property type="taxonomic scope" value="Bacteria"/>
</dbReference>
<keyword evidence="12" id="KW-1185">Reference proteome</keyword>
<dbReference type="EC" id="2.3.1.82" evidence="2"/>
<comment type="catalytic activity">
    <reaction evidence="8">
        <text>kanamycin B + acetyl-CoA = N(6')-acetylkanamycin B + CoA + H(+)</text>
        <dbReference type="Rhea" id="RHEA:16449"/>
        <dbReference type="ChEBI" id="CHEBI:15378"/>
        <dbReference type="ChEBI" id="CHEBI:57287"/>
        <dbReference type="ChEBI" id="CHEBI:57288"/>
        <dbReference type="ChEBI" id="CHEBI:58390"/>
        <dbReference type="ChEBI" id="CHEBI:58549"/>
        <dbReference type="EC" id="2.3.1.82"/>
    </reaction>
</comment>
<reference evidence="11 12" key="1">
    <citation type="submission" date="2016-10" db="EMBL/GenBank/DDBJ databases">
        <authorList>
            <person name="de Groot N.N."/>
        </authorList>
    </citation>
    <scope>NUCLEOTIDE SEQUENCE [LARGE SCALE GENOMIC DNA]</scope>
    <source>
        <strain evidence="11 12">NLAE-zl-G419</strain>
    </source>
</reference>
<keyword evidence="6" id="KW-0012">Acyltransferase</keyword>
<dbReference type="RefSeq" id="WP_035770980.1">
    <property type="nucleotide sequence ID" value="NZ_BAAACD010000034.1"/>
</dbReference>
<dbReference type="SUPFAM" id="SSF55729">
    <property type="entry name" value="Acyl-CoA N-acyltransferases (Nat)"/>
    <property type="match status" value="1"/>
</dbReference>
<evidence type="ECO:0000313" key="11">
    <source>
        <dbReference type="EMBL" id="SFG25712.1"/>
    </source>
</evidence>
<evidence type="ECO:0000313" key="10">
    <source>
        <dbReference type="EMBL" id="PWL52590.1"/>
    </source>
</evidence>
<name>A0A1I2QBD1_9CLOT</name>
<dbReference type="STRING" id="1529.SAMN04487885_1402"/>
<proteinExistence type="predicted"/>
<dbReference type="GO" id="GO:0047663">
    <property type="term" value="F:aminoglycoside 6'-N-acetyltransferase activity"/>
    <property type="evidence" value="ECO:0007669"/>
    <property type="project" value="UniProtKB-EC"/>
</dbReference>
<keyword evidence="5" id="KW-0046">Antibiotic resistance</keyword>
<dbReference type="Pfam" id="PF00583">
    <property type="entry name" value="Acetyltransf_1"/>
    <property type="match status" value="1"/>
</dbReference>
<dbReference type="AlphaFoldDB" id="A0A1I2QBD1"/>
<dbReference type="GO" id="GO:0046677">
    <property type="term" value="P:response to antibiotic"/>
    <property type="evidence" value="ECO:0007669"/>
    <property type="project" value="UniProtKB-KW"/>
</dbReference>
<evidence type="ECO:0000256" key="8">
    <source>
        <dbReference type="ARBA" id="ARBA00048923"/>
    </source>
</evidence>
<feature type="domain" description="N-acetyltransferase" evidence="9">
    <location>
        <begin position="1"/>
        <end position="146"/>
    </location>
</feature>
<dbReference type="InterPro" id="IPR000182">
    <property type="entry name" value="GNAT_dom"/>
</dbReference>
<dbReference type="Proteomes" id="UP000182135">
    <property type="component" value="Unassembled WGS sequence"/>
</dbReference>
<dbReference type="Gene3D" id="3.40.630.30">
    <property type="match status" value="1"/>
</dbReference>
<evidence type="ECO:0000256" key="4">
    <source>
        <dbReference type="ARBA" id="ARBA00022679"/>
    </source>
</evidence>
<dbReference type="PANTHER" id="PTHR43072">
    <property type="entry name" value="N-ACETYLTRANSFERASE"/>
    <property type="match status" value="1"/>
</dbReference>
<dbReference type="PIRSF" id="PIRSF000452">
    <property type="entry name" value="6-N-acetyltransf"/>
    <property type="match status" value="1"/>
</dbReference>
<organism evidence="11 12">
    <name type="scientific">Clostridium cadaveris</name>
    <dbReference type="NCBI Taxonomy" id="1529"/>
    <lineage>
        <taxon>Bacteria</taxon>
        <taxon>Bacillati</taxon>
        <taxon>Bacillota</taxon>
        <taxon>Clostridia</taxon>
        <taxon>Eubacteriales</taxon>
        <taxon>Clostridiaceae</taxon>
        <taxon>Clostridium</taxon>
    </lineage>
</organism>
<evidence type="ECO:0000313" key="12">
    <source>
        <dbReference type="Proteomes" id="UP000182135"/>
    </source>
</evidence>
<dbReference type="PROSITE" id="PS51186">
    <property type="entry name" value="GNAT"/>
    <property type="match status" value="1"/>
</dbReference>
<dbReference type="EMBL" id="QAMZ01000047">
    <property type="protein sequence ID" value="PWL52590.1"/>
    <property type="molecule type" value="Genomic_DNA"/>
</dbReference>
<evidence type="ECO:0000256" key="6">
    <source>
        <dbReference type="ARBA" id="ARBA00023315"/>
    </source>
</evidence>
<evidence type="ECO:0000313" key="13">
    <source>
        <dbReference type="Proteomes" id="UP000246114"/>
    </source>
</evidence>
<dbReference type="CDD" id="cd04301">
    <property type="entry name" value="NAT_SF"/>
    <property type="match status" value="1"/>
</dbReference>
<dbReference type="InterPro" id="IPR016181">
    <property type="entry name" value="Acyl_CoA_acyltransferase"/>
</dbReference>
<evidence type="ECO:0000256" key="7">
    <source>
        <dbReference type="ARBA" id="ARBA00029660"/>
    </source>
</evidence>
<evidence type="ECO:0000256" key="3">
    <source>
        <dbReference type="ARBA" id="ARBA00017677"/>
    </source>
</evidence>
<dbReference type="EMBL" id="FOOE01000040">
    <property type="protein sequence ID" value="SFG25712.1"/>
    <property type="molecule type" value="Genomic_DNA"/>
</dbReference>
<evidence type="ECO:0000256" key="1">
    <source>
        <dbReference type="ARBA" id="ARBA00011738"/>
    </source>
</evidence>
<keyword evidence="4 11" id="KW-0808">Transferase</keyword>
<evidence type="ECO:0000256" key="2">
    <source>
        <dbReference type="ARBA" id="ARBA00012888"/>
    </source>
</evidence>
<evidence type="ECO:0000256" key="5">
    <source>
        <dbReference type="ARBA" id="ARBA00023251"/>
    </source>
</evidence>
<dbReference type="NCBIfam" id="NF043067">
    <property type="entry name" value="AAC_6p_group_E"/>
    <property type="match status" value="1"/>
</dbReference>
<sequence>MKFITATSEHIKSVAEIALKLWPSNTIEDLILEFSTIIENDNSKIFLVCNESEFIGFAQCSLRFDYVEGTDSCPVGYFEGIFVKEEYRNKGIGKELLRYCEEWAKMKGAEEFASDCELKNTDSLKFHLNIGFKEANRIICFVKNLK</sequence>
<dbReference type="InterPro" id="IPR024170">
    <property type="entry name" value="Aminoglycoside_N6-AcTrfrase"/>
</dbReference>